<evidence type="ECO:0000313" key="2">
    <source>
        <dbReference type="Proteomes" id="UP001597241"/>
    </source>
</evidence>
<comment type="caution">
    <text evidence="1">The sequence shown here is derived from an EMBL/GenBank/DDBJ whole genome shotgun (WGS) entry which is preliminary data.</text>
</comment>
<accession>A0ABW3WN92</accession>
<proteinExistence type="predicted"/>
<dbReference type="EMBL" id="JBHTMV010000004">
    <property type="protein sequence ID" value="MFD1293831.1"/>
    <property type="molecule type" value="Genomic_DNA"/>
</dbReference>
<reference evidence="2" key="1">
    <citation type="journal article" date="2019" name="Int. J. Syst. Evol. Microbiol.">
        <title>The Global Catalogue of Microorganisms (GCM) 10K type strain sequencing project: providing services to taxonomists for standard genome sequencing and annotation.</title>
        <authorList>
            <consortium name="The Broad Institute Genomics Platform"/>
            <consortium name="The Broad Institute Genome Sequencing Center for Infectious Disease"/>
            <person name="Wu L."/>
            <person name="Ma J."/>
        </authorList>
    </citation>
    <scope>NUCLEOTIDE SEQUENCE [LARGE SCALE GENOMIC DNA]</scope>
    <source>
        <strain evidence="2">CCUG 62221</strain>
    </source>
</reference>
<gene>
    <name evidence="1" type="ORF">ACFQ5N_08295</name>
</gene>
<keyword evidence="2" id="KW-1185">Reference proteome</keyword>
<sequence length="230" mass="27457">MIGNWNNLPNNGMTDFKFYNDSVVSTENYFSRTGKWKANESIIFLKFPKIHPDLRENIKLNYKLSNDSLLIKNDFDSIFKIPALFKVENYWIHYLREMKMEINLPKADFKLVKNDSMDLGVNLYITQKNGKLIVKSDYSNQFNNSKILDNIEPFIYSERAIRKESEEDKMYFNLIIDKNIKKQTVDSIKTILKIFPNMNTFRVYENDKADYGKYDLTNSGEYWNWYGRFE</sequence>
<evidence type="ECO:0000313" key="1">
    <source>
        <dbReference type="EMBL" id="MFD1293831.1"/>
    </source>
</evidence>
<dbReference type="Proteomes" id="UP001597241">
    <property type="component" value="Unassembled WGS sequence"/>
</dbReference>
<name>A0ABW3WN92_9FLAO</name>
<organism evidence="1 2">
    <name type="scientific">Lutibacter holmesii</name>
    <dbReference type="NCBI Taxonomy" id="1137985"/>
    <lineage>
        <taxon>Bacteria</taxon>
        <taxon>Pseudomonadati</taxon>
        <taxon>Bacteroidota</taxon>
        <taxon>Flavobacteriia</taxon>
        <taxon>Flavobacteriales</taxon>
        <taxon>Flavobacteriaceae</taxon>
        <taxon>Lutibacter</taxon>
    </lineage>
</organism>
<dbReference type="RefSeq" id="WP_386809035.1">
    <property type="nucleotide sequence ID" value="NZ_JBHTMV010000004.1"/>
</dbReference>
<protein>
    <submittedName>
        <fullName evidence="1">Uncharacterized protein</fullName>
    </submittedName>
</protein>